<dbReference type="InterPro" id="IPR000073">
    <property type="entry name" value="AB_hydrolase_1"/>
</dbReference>
<evidence type="ECO:0000313" key="2">
    <source>
        <dbReference type="EMBL" id="GAA2362619.1"/>
    </source>
</evidence>
<dbReference type="EMBL" id="BAAARV010000056">
    <property type="protein sequence ID" value="GAA2362619.1"/>
    <property type="molecule type" value="Genomic_DNA"/>
</dbReference>
<reference evidence="2 3" key="1">
    <citation type="journal article" date="2019" name="Int. J. Syst. Evol. Microbiol.">
        <title>The Global Catalogue of Microorganisms (GCM) 10K type strain sequencing project: providing services to taxonomists for standard genome sequencing and annotation.</title>
        <authorList>
            <consortium name="The Broad Institute Genomics Platform"/>
            <consortium name="The Broad Institute Genome Sequencing Center for Infectious Disease"/>
            <person name="Wu L."/>
            <person name="Ma J."/>
        </authorList>
    </citation>
    <scope>NUCLEOTIDE SEQUENCE [LARGE SCALE GENOMIC DNA]</scope>
    <source>
        <strain evidence="2 3">JCM 3272</strain>
    </source>
</reference>
<keyword evidence="2" id="KW-0378">Hydrolase</keyword>
<comment type="caution">
    <text evidence="2">The sequence shown here is derived from an EMBL/GenBank/DDBJ whole genome shotgun (WGS) entry which is preliminary data.</text>
</comment>
<keyword evidence="3" id="KW-1185">Reference proteome</keyword>
<dbReference type="PANTHER" id="PTHR43194">
    <property type="entry name" value="HYDROLASE ALPHA/BETA FOLD FAMILY"/>
    <property type="match status" value="1"/>
</dbReference>
<dbReference type="SUPFAM" id="SSF53474">
    <property type="entry name" value="alpha/beta-Hydrolases"/>
    <property type="match status" value="1"/>
</dbReference>
<dbReference type="RefSeq" id="WP_344615792.1">
    <property type="nucleotide sequence ID" value="NZ_BAAARV010000056.1"/>
</dbReference>
<evidence type="ECO:0000259" key="1">
    <source>
        <dbReference type="Pfam" id="PF00561"/>
    </source>
</evidence>
<gene>
    <name evidence="2" type="ORF">GCM10010170_058830</name>
</gene>
<dbReference type="Pfam" id="PF00561">
    <property type="entry name" value="Abhydrolase_1"/>
    <property type="match status" value="1"/>
</dbReference>
<proteinExistence type="predicted"/>
<name>A0ABN3GXN2_9ACTN</name>
<dbReference type="InterPro" id="IPR029058">
    <property type="entry name" value="AB_hydrolase_fold"/>
</dbReference>
<dbReference type="Gene3D" id="3.40.50.1820">
    <property type="entry name" value="alpha/beta hydrolase"/>
    <property type="match status" value="1"/>
</dbReference>
<dbReference type="GO" id="GO:0016787">
    <property type="term" value="F:hydrolase activity"/>
    <property type="evidence" value="ECO:0007669"/>
    <property type="project" value="UniProtKB-KW"/>
</dbReference>
<feature type="domain" description="AB hydrolase-1" evidence="1">
    <location>
        <begin position="33"/>
        <end position="152"/>
    </location>
</feature>
<accession>A0ABN3GXN2</accession>
<protein>
    <submittedName>
        <fullName evidence="2">Alpha/beta hydrolase</fullName>
    </submittedName>
</protein>
<evidence type="ECO:0000313" key="3">
    <source>
        <dbReference type="Proteomes" id="UP001501444"/>
    </source>
</evidence>
<dbReference type="Proteomes" id="UP001501444">
    <property type="component" value="Unassembled WGS sequence"/>
</dbReference>
<dbReference type="InterPro" id="IPR050228">
    <property type="entry name" value="Carboxylesterase_BioH"/>
</dbReference>
<organism evidence="2 3">
    <name type="scientific">Dactylosporangium salmoneum</name>
    <dbReference type="NCBI Taxonomy" id="53361"/>
    <lineage>
        <taxon>Bacteria</taxon>
        <taxon>Bacillati</taxon>
        <taxon>Actinomycetota</taxon>
        <taxon>Actinomycetes</taxon>
        <taxon>Micromonosporales</taxon>
        <taxon>Micromonosporaceae</taxon>
        <taxon>Dactylosporangium</taxon>
    </lineage>
</organism>
<sequence length="276" mass="29185">MSTVLANGLSVHVERLAPPEPASGAQRTAPTAVLIHGLALDTLASWYLTLAAPLAAAGLDVVMYDLRGHGHTERPAEGYALDDFVDDLAALLAALDVTGPVVLLGNSFGGTIAFGYAARHPERVAAIVAVEAVPPIAAWRERMPRWLANAAAYLPDDTLAGIDGRGGLGRRARTIREVITGTSLMRDVPASRTPPEEDIAAIGCPVLCVYGGMATVGELAPDVRRVLPQARIVTVPGQRHTVLVDQPDCVRDIVLPWLLQSGGLHSHHHQLACIDQ</sequence>
<dbReference type="PANTHER" id="PTHR43194:SF2">
    <property type="entry name" value="PEROXISOMAL MEMBRANE PROTEIN LPX1"/>
    <property type="match status" value="1"/>
</dbReference>
<dbReference type="PRINTS" id="PR00111">
    <property type="entry name" value="ABHYDROLASE"/>
</dbReference>